<organism evidence="1 2">
    <name type="scientific">Haematococcus lacustris</name>
    <name type="common">Green alga</name>
    <name type="synonym">Haematococcus pluvialis</name>
    <dbReference type="NCBI Taxonomy" id="44745"/>
    <lineage>
        <taxon>Eukaryota</taxon>
        <taxon>Viridiplantae</taxon>
        <taxon>Chlorophyta</taxon>
        <taxon>core chlorophytes</taxon>
        <taxon>Chlorophyceae</taxon>
        <taxon>CS clade</taxon>
        <taxon>Chlamydomonadales</taxon>
        <taxon>Haematococcaceae</taxon>
        <taxon>Haematococcus</taxon>
    </lineage>
</organism>
<reference evidence="1 2" key="1">
    <citation type="submission" date="2020-02" db="EMBL/GenBank/DDBJ databases">
        <title>Draft genome sequence of Haematococcus lacustris strain NIES-144.</title>
        <authorList>
            <person name="Morimoto D."/>
            <person name="Nakagawa S."/>
            <person name="Yoshida T."/>
            <person name="Sawayama S."/>
        </authorList>
    </citation>
    <scope>NUCLEOTIDE SEQUENCE [LARGE SCALE GENOMIC DNA]</scope>
    <source>
        <strain evidence="1 2">NIES-144</strain>
    </source>
</reference>
<name>A0A699ZTZ3_HAELA</name>
<keyword evidence="2" id="KW-1185">Reference proteome</keyword>
<accession>A0A699ZTZ3</accession>
<comment type="caution">
    <text evidence="1">The sequence shown here is derived from an EMBL/GenBank/DDBJ whole genome shotgun (WGS) entry which is preliminary data.</text>
</comment>
<evidence type="ECO:0000313" key="1">
    <source>
        <dbReference type="EMBL" id="GFH26163.1"/>
    </source>
</evidence>
<dbReference type="GO" id="GO:0044613">
    <property type="term" value="C:nuclear pore central transport channel"/>
    <property type="evidence" value="ECO:0007669"/>
    <property type="project" value="TreeGrafter"/>
</dbReference>
<dbReference type="EMBL" id="BLLF01003042">
    <property type="protein sequence ID" value="GFH26163.1"/>
    <property type="molecule type" value="Genomic_DNA"/>
</dbReference>
<dbReference type="AlphaFoldDB" id="A0A699ZTZ3"/>
<proteinExistence type="predicted"/>
<dbReference type="GO" id="GO:0006607">
    <property type="term" value="P:NLS-bearing protein import into nucleus"/>
    <property type="evidence" value="ECO:0007669"/>
    <property type="project" value="TreeGrafter"/>
</dbReference>
<dbReference type="GO" id="GO:0017056">
    <property type="term" value="F:structural constituent of nuclear pore"/>
    <property type="evidence" value="ECO:0007669"/>
    <property type="project" value="TreeGrafter"/>
</dbReference>
<dbReference type="Proteomes" id="UP000485058">
    <property type="component" value="Unassembled WGS sequence"/>
</dbReference>
<protein>
    <submittedName>
        <fullName evidence="1">Uncharacterized protein</fullName>
    </submittedName>
</protein>
<dbReference type="GO" id="GO:0006999">
    <property type="term" value="P:nuclear pore organization"/>
    <property type="evidence" value="ECO:0007669"/>
    <property type="project" value="TreeGrafter"/>
</dbReference>
<dbReference type="PANTHER" id="PTHR21527:SF6">
    <property type="entry name" value="NUCLEOPORIN NUP35"/>
    <property type="match status" value="1"/>
</dbReference>
<dbReference type="GO" id="GO:0044615">
    <property type="term" value="C:nuclear pore nuclear basket"/>
    <property type="evidence" value="ECO:0007669"/>
    <property type="project" value="TreeGrafter"/>
</dbReference>
<evidence type="ECO:0000313" key="2">
    <source>
        <dbReference type="Proteomes" id="UP000485058"/>
    </source>
</evidence>
<gene>
    <name evidence="1" type="ORF">HaLaN_24264</name>
</gene>
<dbReference type="GO" id="GO:0005543">
    <property type="term" value="F:phospholipid binding"/>
    <property type="evidence" value="ECO:0007669"/>
    <property type="project" value="TreeGrafter"/>
</dbReference>
<sequence length="114" mass="12372">MFHSSFEFQNKFGAQRALLRNGESLLSSLIVGVKPLDVKHRAEVEGVDAAQGSTLQFQNKFGAQRALLRNGESLLSSLIVGVKPLDVKHRAEVEGVDAAQGSTLQVRLCGGRRQ</sequence>
<dbReference type="PANTHER" id="PTHR21527">
    <property type="entry name" value="NUCLEOPORIN NUP35"/>
    <property type="match status" value="1"/>
</dbReference>
<feature type="non-terminal residue" evidence="1">
    <location>
        <position position="1"/>
    </location>
</feature>